<dbReference type="RefSeq" id="WP_259084338.1">
    <property type="nucleotide sequence ID" value="NZ_JANTYZ010000029.1"/>
</dbReference>
<feature type="compositionally biased region" description="Basic and acidic residues" evidence="1">
    <location>
        <begin position="1"/>
        <end position="21"/>
    </location>
</feature>
<evidence type="ECO:0000313" key="2">
    <source>
        <dbReference type="EMBL" id="MCS3866985.1"/>
    </source>
</evidence>
<proteinExistence type="predicted"/>
<dbReference type="Proteomes" id="UP001155034">
    <property type="component" value="Unassembled WGS sequence"/>
</dbReference>
<dbReference type="AlphaFoldDB" id="A0A9X2U559"/>
<comment type="caution">
    <text evidence="2">The sequence shown here is derived from an EMBL/GenBank/DDBJ whole genome shotgun (WGS) entry which is preliminary data.</text>
</comment>
<organism evidence="2 3">
    <name type="scientific">Salinibacter ruber</name>
    <dbReference type="NCBI Taxonomy" id="146919"/>
    <lineage>
        <taxon>Bacteria</taxon>
        <taxon>Pseudomonadati</taxon>
        <taxon>Rhodothermota</taxon>
        <taxon>Rhodothermia</taxon>
        <taxon>Rhodothermales</taxon>
        <taxon>Salinibacteraceae</taxon>
        <taxon>Salinibacter</taxon>
    </lineage>
</organism>
<sequence>MSDDIRKSNLHDDPAFRKAAEKGGLFDVGPNELDDDIGRHVRFPEAEEGTYYAHEHVIVAVQQDYKGDLAYRVQLAEDVGELGSPENDLGRVAPPDAVEFVEEEGGEEGGESER</sequence>
<name>A0A9X2U559_9BACT</name>
<feature type="region of interest" description="Disordered" evidence="1">
    <location>
        <begin position="1"/>
        <end position="31"/>
    </location>
</feature>
<gene>
    <name evidence="2" type="ORF">GGP82_003568</name>
</gene>
<reference evidence="2" key="1">
    <citation type="submission" date="2022-08" db="EMBL/GenBank/DDBJ databases">
        <title>Genomic Encyclopedia of Type Strains, Phase V (KMG-V): Genome sequencing to study the core and pangenomes of soil and plant-associated prokaryotes.</title>
        <authorList>
            <person name="Whitman W."/>
        </authorList>
    </citation>
    <scope>NUCLEOTIDE SEQUENCE</scope>
    <source>
        <strain evidence="2">SP2016B</strain>
    </source>
</reference>
<accession>A0A9X2U559</accession>
<evidence type="ECO:0000313" key="3">
    <source>
        <dbReference type="Proteomes" id="UP001155034"/>
    </source>
</evidence>
<evidence type="ECO:0000256" key="1">
    <source>
        <dbReference type="SAM" id="MobiDB-lite"/>
    </source>
</evidence>
<dbReference type="EMBL" id="JANTYZ010000029">
    <property type="protein sequence ID" value="MCS3866985.1"/>
    <property type="molecule type" value="Genomic_DNA"/>
</dbReference>
<protein>
    <submittedName>
        <fullName evidence="2">Uncharacterized protein</fullName>
    </submittedName>
</protein>